<accession>A0ABR2BRA0</accession>
<comment type="caution">
    <text evidence="2">The sequence shown here is derived from an EMBL/GenBank/DDBJ whole genome shotgun (WGS) entry which is preliminary data.</text>
</comment>
<name>A0ABR2BRA0_9ROSI</name>
<gene>
    <name evidence="2" type="ORF">V6N12_001766</name>
</gene>
<dbReference type="EMBL" id="JBBPBM010000090">
    <property type="protein sequence ID" value="KAK8509687.1"/>
    <property type="molecule type" value="Genomic_DNA"/>
</dbReference>
<evidence type="ECO:0000313" key="3">
    <source>
        <dbReference type="Proteomes" id="UP001472677"/>
    </source>
</evidence>
<dbReference type="Proteomes" id="UP001472677">
    <property type="component" value="Unassembled WGS sequence"/>
</dbReference>
<organism evidence="2 3">
    <name type="scientific">Hibiscus sabdariffa</name>
    <name type="common">roselle</name>
    <dbReference type="NCBI Taxonomy" id="183260"/>
    <lineage>
        <taxon>Eukaryota</taxon>
        <taxon>Viridiplantae</taxon>
        <taxon>Streptophyta</taxon>
        <taxon>Embryophyta</taxon>
        <taxon>Tracheophyta</taxon>
        <taxon>Spermatophyta</taxon>
        <taxon>Magnoliopsida</taxon>
        <taxon>eudicotyledons</taxon>
        <taxon>Gunneridae</taxon>
        <taxon>Pentapetalae</taxon>
        <taxon>rosids</taxon>
        <taxon>malvids</taxon>
        <taxon>Malvales</taxon>
        <taxon>Malvaceae</taxon>
        <taxon>Malvoideae</taxon>
        <taxon>Hibiscus</taxon>
    </lineage>
</organism>
<proteinExistence type="predicted"/>
<protein>
    <submittedName>
        <fullName evidence="2">Uncharacterized protein</fullName>
    </submittedName>
</protein>
<evidence type="ECO:0000313" key="2">
    <source>
        <dbReference type="EMBL" id="KAK8509687.1"/>
    </source>
</evidence>
<keyword evidence="3" id="KW-1185">Reference proteome</keyword>
<feature type="region of interest" description="Disordered" evidence="1">
    <location>
        <begin position="65"/>
        <end position="112"/>
    </location>
</feature>
<reference evidence="2 3" key="1">
    <citation type="journal article" date="2024" name="G3 (Bethesda)">
        <title>Genome assembly of Hibiscus sabdariffa L. provides insights into metabolisms of medicinal natural products.</title>
        <authorList>
            <person name="Kim T."/>
        </authorList>
    </citation>
    <scope>NUCLEOTIDE SEQUENCE [LARGE SCALE GENOMIC DNA]</scope>
    <source>
        <strain evidence="2">TK-2024</strain>
        <tissue evidence="2">Old leaves</tissue>
    </source>
</reference>
<evidence type="ECO:0000256" key="1">
    <source>
        <dbReference type="SAM" id="MobiDB-lite"/>
    </source>
</evidence>
<sequence>MINTEPNISPAPIKALRTVPDPFKDQALYNFLPRGHKMWLKLCSMQGPAAAAFWARLTFSTARWGPRADAESTTEPSRLVRNGSEIDGARPHGESNNSGFVHPMVSGEPTKP</sequence>